<evidence type="ECO:0000256" key="11">
    <source>
        <dbReference type="ARBA" id="ARBA00023033"/>
    </source>
</evidence>
<dbReference type="InterPro" id="IPR002401">
    <property type="entry name" value="Cyt_P450_E_grp-I"/>
</dbReference>
<comment type="caution">
    <text evidence="14">The sequence shown here is derived from an EMBL/GenBank/DDBJ whole genome shotgun (WGS) entry which is preliminary data.</text>
</comment>
<evidence type="ECO:0000256" key="3">
    <source>
        <dbReference type="ARBA" id="ARBA00004406"/>
    </source>
</evidence>
<evidence type="ECO:0000256" key="10">
    <source>
        <dbReference type="ARBA" id="ARBA00023004"/>
    </source>
</evidence>
<reference evidence="14" key="1">
    <citation type="submission" date="2020-08" db="EMBL/GenBank/DDBJ databases">
        <title>Multicomponent nature underlies the extraordinary mechanical properties of spider dragline silk.</title>
        <authorList>
            <person name="Kono N."/>
            <person name="Nakamura H."/>
            <person name="Mori M."/>
            <person name="Yoshida Y."/>
            <person name="Ohtoshi R."/>
            <person name="Malay A.D."/>
            <person name="Moran D.A.P."/>
            <person name="Tomita M."/>
            <person name="Numata K."/>
            <person name="Arakawa K."/>
        </authorList>
    </citation>
    <scope>NUCLEOTIDE SEQUENCE</scope>
</reference>
<comment type="cofactor">
    <cofactor evidence="1">
        <name>heme</name>
        <dbReference type="ChEBI" id="CHEBI:30413"/>
    </cofactor>
</comment>
<dbReference type="InterPro" id="IPR001128">
    <property type="entry name" value="Cyt_P450"/>
</dbReference>
<dbReference type="PRINTS" id="PR00385">
    <property type="entry name" value="P450"/>
</dbReference>
<name>A0A8X7BUP8_9ARAC</name>
<keyword evidence="6 13" id="KW-0479">Metal-binding</keyword>
<evidence type="ECO:0000256" key="2">
    <source>
        <dbReference type="ARBA" id="ARBA00004174"/>
    </source>
</evidence>
<proteinExistence type="inferred from homology"/>
<dbReference type="Gene3D" id="1.10.630.10">
    <property type="entry name" value="Cytochrome P450"/>
    <property type="match status" value="2"/>
</dbReference>
<accession>A0A8X7BUP8</accession>
<keyword evidence="15" id="KW-1185">Reference proteome</keyword>
<comment type="subcellular location">
    <subcellularLocation>
        <location evidence="3">Endoplasmic reticulum membrane</location>
        <topology evidence="3">Peripheral membrane protein</topology>
    </subcellularLocation>
    <subcellularLocation>
        <location evidence="2">Microsome membrane</location>
        <topology evidence="2">Peripheral membrane protein</topology>
    </subcellularLocation>
</comment>
<evidence type="ECO:0000256" key="7">
    <source>
        <dbReference type="ARBA" id="ARBA00022824"/>
    </source>
</evidence>
<evidence type="ECO:0000313" key="15">
    <source>
        <dbReference type="Proteomes" id="UP000886998"/>
    </source>
</evidence>
<keyword evidence="8" id="KW-0492">Microsome</keyword>
<dbReference type="Proteomes" id="UP000886998">
    <property type="component" value="Unassembled WGS sequence"/>
</dbReference>
<dbReference type="InterPro" id="IPR036396">
    <property type="entry name" value="Cyt_P450_sf"/>
</dbReference>
<organism evidence="14 15">
    <name type="scientific">Trichonephila inaurata madagascariensis</name>
    <dbReference type="NCBI Taxonomy" id="2747483"/>
    <lineage>
        <taxon>Eukaryota</taxon>
        <taxon>Metazoa</taxon>
        <taxon>Ecdysozoa</taxon>
        <taxon>Arthropoda</taxon>
        <taxon>Chelicerata</taxon>
        <taxon>Arachnida</taxon>
        <taxon>Araneae</taxon>
        <taxon>Araneomorphae</taxon>
        <taxon>Entelegynae</taxon>
        <taxon>Araneoidea</taxon>
        <taxon>Nephilidae</taxon>
        <taxon>Trichonephila</taxon>
        <taxon>Trichonephila inaurata</taxon>
    </lineage>
</organism>
<dbReference type="InterPro" id="IPR050476">
    <property type="entry name" value="Insect_CytP450_Detox"/>
</dbReference>
<keyword evidence="9 13" id="KW-0560">Oxidoreductase</keyword>
<dbReference type="SUPFAM" id="SSF48264">
    <property type="entry name" value="Cytochrome P450"/>
    <property type="match status" value="1"/>
</dbReference>
<dbReference type="GO" id="GO:0005506">
    <property type="term" value="F:iron ion binding"/>
    <property type="evidence" value="ECO:0007669"/>
    <property type="project" value="InterPro"/>
</dbReference>
<keyword evidence="11 13" id="KW-0503">Monooxygenase</keyword>
<dbReference type="OrthoDB" id="6428748at2759"/>
<evidence type="ECO:0000313" key="14">
    <source>
        <dbReference type="EMBL" id="GFY43833.1"/>
    </source>
</evidence>
<dbReference type="EMBL" id="BMAV01003897">
    <property type="protein sequence ID" value="GFY43833.1"/>
    <property type="molecule type" value="Genomic_DNA"/>
</dbReference>
<gene>
    <name evidence="14" type="primary">CYP3A4</name>
    <name evidence="14" type="ORF">TNIN_413111</name>
</gene>
<dbReference type="AlphaFoldDB" id="A0A8X7BUP8"/>
<dbReference type="GO" id="GO:0005789">
    <property type="term" value="C:endoplasmic reticulum membrane"/>
    <property type="evidence" value="ECO:0007669"/>
    <property type="project" value="UniProtKB-SubCell"/>
</dbReference>
<comment type="similarity">
    <text evidence="4 13">Belongs to the cytochrome P450 family.</text>
</comment>
<evidence type="ECO:0000256" key="5">
    <source>
        <dbReference type="ARBA" id="ARBA00022617"/>
    </source>
</evidence>
<protein>
    <submittedName>
        <fullName evidence="14">Cytochrome P450 3A4</fullName>
    </submittedName>
</protein>
<evidence type="ECO:0000256" key="8">
    <source>
        <dbReference type="ARBA" id="ARBA00022848"/>
    </source>
</evidence>
<evidence type="ECO:0000256" key="12">
    <source>
        <dbReference type="ARBA" id="ARBA00023136"/>
    </source>
</evidence>
<dbReference type="PRINTS" id="PR00463">
    <property type="entry name" value="EP450I"/>
</dbReference>
<keyword evidence="5 13" id="KW-0349">Heme</keyword>
<dbReference type="InterPro" id="IPR017972">
    <property type="entry name" value="Cyt_P450_CS"/>
</dbReference>
<evidence type="ECO:0000256" key="1">
    <source>
        <dbReference type="ARBA" id="ARBA00001971"/>
    </source>
</evidence>
<keyword evidence="12" id="KW-0472">Membrane</keyword>
<dbReference type="GO" id="GO:0016705">
    <property type="term" value="F:oxidoreductase activity, acting on paired donors, with incorporation or reduction of molecular oxygen"/>
    <property type="evidence" value="ECO:0007669"/>
    <property type="project" value="InterPro"/>
</dbReference>
<dbReference type="PANTHER" id="PTHR24292">
    <property type="entry name" value="CYTOCHROME P450"/>
    <property type="match status" value="1"/>
</dbReference>
<keyword evidence="7" id="KW-0256">Endoplasmic reticulum</keyword>
<evidence type="ECO:0000256" key="13">
    <source>
        <dbReference type="RuleBase" id="RU000461"/>
    </source>
</evidence>
<evidence type="ECO:0000256" key="4">
    <source>
        <dbReference type="ARBA" id="ARBA00010617"/>
    </source>
</evidence>
<dbReference type="PANTHER" id="PTHR24292:SF54">
    <property type="entry name" value="CYP9F3-RELATED"/>
    <property type="match status" value="1"/>
</dbReference>
<dbReference type="GO" id="GO:0020037">
    <property type="term" value="F:heme binding"/>
    <property type="evidence" value="ECO:0007669"/>
    <property type="project" value="InterPro"/>
</dbReference>
<dbReference type="PROSITE" id="PS00086">
    <property type="entry name" value="CYTOCHROME_P450"/>
    <property type="match status" value="1"/>
</dbReference>
<dbReference type="GO" id="GO:0004497">
    <property type="term" value="F:monooxygenase activity"/>
    <property type="evidence" value="ECO:0007669"/>
    <property type="project" value="UniProtKB-KW"/>
</dbReference>
<dbReference type="Pfam" id="PF00067">
    <property type="entry name" value="p450"/>
    <property type="match status" value="2"/>
</dbReference>
<evidence type="ECO:0000256" key="6">
    <source>
        <dbReference type="ARBA" id="ARBA00022723"/>
    </source>
</evidence>
<keyword evidence="10 13" id="KW-0408">Iron</keyword>
<sequence>MALSTNELIAQCVIFFLAGFETTASTLSFASFFLALNPDIQDKLVAEIDETVKAGNGELTYEAIQNMKYLDNVISETLRINPPSARFTPEERAKRSPYVFMPFGAGPRNCVGMRFALVEVKVCLAYVLSNFKIKKSPQTKVPLEYLIGNGLLQPKDVTLQFELRDSCLLKN</sequence>
<evidence type="ECO:0000256" key="9">
    <source>
        <dbReference type="ARBA" id="ARBA00023002"/>
    </source>
</evidence>